<comment type="caution">
    <text evidence="1">The sequence shown here is derived from an EMBL/GenBank/DDBJ whole genome shotgun (WGS) entry which is preliminary data.</text>
</comment>
<accession>A0AAV4ACU7</accession>
<name>A0AAV4ACU7_9GAST</name>
<evidence type="ECO:0000313" key="1">
    <source>
        <dbReference type="EMBL" id="GFO05093.1"/>
    </source>
</evidence>
<organism evidence="1 2">
    <name type="scientific">Plakobranchus ocellatus</name>
    <dbReference type="NCBI Taxonomy" id="259542"/>
    <lineage>
        <taxon>Eukaryota</taxon>
        <taxon>Metazoa</taxon>
        <taxon>Spiralia</taxon>
        <taxon>Lophotrochozoa</taxon>
        <taxon>Mollusca</taxon>
        <taxon>Gastropoda</taxon>
        <taxon>Heterobranchia</taxon>
        <taxon>Euthyneura</taxon>
        <taxon>Panpulmonata</taxon>
        <taxon>Sacoglossa</taxon>
        <taxon>Placobranchoidea</taxon>
        <taxon>Plakobranchidae</taxon>
        <taxon>Plakobranchus</taxon>
    </lineage>
</organism>
<dbReference type="Proteomes" id="UP000735302">
    <property type="component" value="Unassembled WGS sequence"/>
</dbReference>
<protein>
    <submittedName>
        <fullName evidence="1">Uncharacterized protein</fullName>
    </submittedName>
</protein>
<reference evidence="1 2" key="1">
    <citation type="journal article" date="2021" name="Elife">
        <title>Chloroplast acquisition without the gene transfer in kleptoplastic sea slugs, Plakobranchus ocellatus.</title>
        <authorList>
            <person name="Maeda T."/>
            <person name="Takahashi S."/>
            <person name="Yoshida T."/>
            <person name="Shimamura S."/>
            <person name="Takaki Y."/>
            <person name="Nagai Y."/>
            <person name="Toyoda A."/>
            <person name="Suzuki Y."/>
            <person name="Arimoto A."/>
            <person name="Ishii H."/>
            <person name="Satoh N."/>
            <person name="Nishiyama T."/>
            <person name="Hasebe M."/>
            <person name="Maruyama T."/>
            <person name="Minagawa J."/>
            <person name="Obokata J."/>
            <person name="Shigenobu S."/>
        </authorList>
    </citation>
    <scope>NUCLEOTIDE SEQUENCE [LARGE SCALE GENOMIC DNA]</scope>
</reference>
<gene>
    <name evidence="1" type="ORF">PoB_003159800</name>
</gene>
<dbReference type="AlphaFoldDB" id="A0AAV4ACU7"/>
<dbReference type="EMBL" id="BLXT01003746">
    <property type="protein sequence ID" value="GFO05093.1"/>
    <property type="molecule type" value="Genomic_DNA"/>
</dbReference>
<sequence length="102" mass="12053">MEYYKEACLGFVDGECRGEDYPALESYQIEQKEFYTDATINNRLSHTQPKQAKDILTKFSGALNDLRGKTYDIDHQIRLTDEVRKILCLLNYYRRLFCSQLQ</sequence>
<keyword evidence="2" id="KW-1185">Reference proteome</keyword>
<proteinExistence type="predicted"/>
<evidence type="ECO:0000313" key="2">
    <source>
        <dbReference type="Proteomes" id="UP000735302"/>
    </source>
</evidence>